<dbReference type="PANTHER" id="PTHR33406">
    <property type="entry name" value="MEMBRANE PROTEIN MJ1562-RELATED"/>
    <property type="match status" value="1"/>
</dbReference>
<dbReference type="GO" id="GO:0005886">
    <property type="term" value="C:plasma membrane"/>
    <property type="evidence" value="ECO:0007669"/>
    <property type="project" value="UniProtKB-SubCell"/>
</dbReference>
<evidence type="ECO:0000256" key="7">
    <source>
        <dbReference type="SAM" id="Phobius"/>
    </source>
</evidence>
<feature type="transmembrane region" description="Helical" evidence="7">
    <location>
        <begin position="39"/>
        <end position="58"/>
    </location>
</feature>
<dbReference type="Pfam" id="PF03176">
    <property type="entry name" value="MMPL"/>
    <property type="match status" value="1"/>
</dbReference>
<evidence type="ECO:0000259" key="8">
    <source>
        <dbReference type="Pfam" id="PF03176"/>
    </source>
</evidence>
<dbReference type="EMBL" id="CP036402">
    <property type="protein sequence ID" value="QBI18845.1"/>
    <property type="molecule type" value="Genomic_DNA"/>
</dbReference>
<comment type="subcellular location">
    <subcellularLocation>
        <location evidence="1">Cell membrane</location>
        <topology evidence="1">Multi-pass membrane protein</topology>
    </subcellularLocation>
</comment>
<name>A0A411YCE7_9ACTN</name>
<dbReference type="InterPro" id="IPR050545">
    <property type="entry name" value="Mycobact_MmpL"/>
</dbReference>
<protein>
    <recommendedName>
        <fullName evidence="8">Membrane transport protein MMPL domain-containing protein</fullName>
    </recommendedName>
</protein>
<keyword evidence="2" id="KW-1003">Cell membrane</keyword>
<dbReference type="PANTHER" id="PTHR33406:SF13">
    <property type="entry name" value="MEMBRANE PROTEIN YDFJ"/>
    <property type="match status" value="1"/>
</dbReference>
<reference evidence="9 10" key="1">
    <citation type="submission" date="2019-01" db="EMBL/GenBank/DDBJ databases">
        <title>Egibacter rhizosphaerae EGI 80759T.</title>
        <authorList>
            <person name="Chen D.-D."/>
            <person name="Tian Y."/>
            <person name="Jiao J.-Y."/>
            <person name="Zhang X.-T."/>
            <person name="Zhang Y.-G."/>
            <person name="Zhang Y."/>
            <person name="Xiao M."/>
            <person name="Shu W.-S."/>
            <person name="Li W.-J."/>
        </authorList>
    </citation>
    <scope>NUCLEOTIDE SEQUENCE [LARGE SCALE GENOMIC DNA]</scope>
    <source>
        <strain evidence="9 10">EGI 80759</strain>
    </source>
</reference>
<dbReference type="AlphaFoldDB" id="A0A411YCE7"/>
<gene>
    <name evidence="9" type="ORF">ER308_04340</name>
</gene>
<organism evidence="9 10">
    <name type="scientific">Egibacter rhizosphaerae</name>
    <dbReference type="NCBI Taxonomy" id="1670831"/>
    <lineage>
        <taxon>Bacteria</taxon>
        <taxon>Bacillati</taxon>
        <taxon>Actinomycetota</taxon>
        <taxon>Nitriliruptoria</taxon>
        <taxon>Egibacterales</taxon>
        <taxon>Egibacteraceae</taxon>
        <taxon>Egibacter</taxon>
    </lineage>
</organism>
<evidence type="ECO:0000256" key="5">
    <source>
        <dbReference type="ARBA" id="ARBA00023136"/>
    </source>
</evidence>
<accession>A0A411YCE7</accession>
<keyword evidence="4 7" id="KW-1133">Transmembrane helix</keyword>
<dbReference type="InterPro" id="IPR004869">
    <property type="entry name" value="MMPL_dom"/>
</dbReference>
<feature type="transmembrane region" description="Helical" evidence="7">
    <location>
        <begin position="270"/>
        <end position="288"/>
    </location>
</feature>
<sequence>MPAARVWRDGRSRSNGTTAVRELGLAGLMRGPIRLARRAPFAGIVVAAGLVAGSLLAATQLEVEFDRDDFVPEGSEVEATLAHQAELFGAGVTESTFVVVDGDLTDPTVLDALWEAEREVSGLEGVRTVGGTPQVLSVAALAAAMLEQPAEPASAHGDDAGSGDAPQSGPPGDVWTGDGFADDADLDALYDGLRQAVGETRMAQLLSADREAALVQIRTTAGDAGAESVRRGVEAAFAPVERAGATATVTSEPIIVSEMSDDLGAFQARAIGSTLVVVLVLLTGYYAFAHRRGVLGSSPWSRPSSAPRCCSARCGCSGSASTC</sequence>
<feature type="region of interest" description="Disordered" evidence="6">
    <location>
        <begin position="149"/>
        <end position="178"/>
    </location>
</feature>
<proteinExistence type="predicted"/>
<keyword evidence="3 7" id="KW-0812">Transmembrane</keyword>
<evidence type="ECO:0000313" key="9">
    <source>
        <dbReference type="EMBL" id="QBI18845.1"/>
    </source>
</evidence>
<dbReference type="OrthoDB" id="2365435at2"/>
<evidence type="ECO:0000256" key="3">
    <source>
        <dbReference type="ARBA" id="ARBA00022692"/>
    </source>
</evidence>
<keyword evidence="5 7" id="KW-0472">Membrane</keyword>
<keyword evidence="10" id="KW-1185">Reference proteome</keyword>
<evidence type="ECO:0000256" key="1">
    <source>
        <dbReference type="ARBA" id="ARBA00004651"/>
    </source>
</evidence>
<evidence type="ECO:0000256" key="2">
    <source>
        <dbReference type="ARBA" id="ARBA00022475"/>
    </source>
</evidence>
<dbReference type="KEGG" id="erz:ER308_04340"/>
<feature type="domain" description="Membrane transport protein MMPL" evidence="8">
    <location>
        <begin position="186"/>
        <end position="283"/>
    </location>
</feature>
<dbReference type="Proteomes" id="UP000291469">
    <property type="component" value="Chromosome"/>
</dbReference>
<evidence type="ECO:0000256" key="6">
    <source>
        <dbReference type="SAM" id="MobiDB-lite"/>
    </source>
</evidence>
<evidence type="ECO:0000313" key="10">
    <source>
        <dbReference type="Proteomes" id="UP000291469"/>
    </source>
</evidence>
<evidence type="ECO:0000256" key="4">
    <source>
        <dbReference type="ARBA" id="ARBA00022989"/>
    </source>
</evidence>